<dbReference type="GO" id="GO:0051536">
    <property type="term" value="F:iron-sulfur cluster binding"/>
    <property type="evidence" value="ECO:0007669"/>
    <property type="project" value="InterPro"/>
</dbReference>
<dbReference type="InterPro" id="IPR036010">
    <property type="entry name" value="2Fe-2S_ferredoxin-like_sf"/>
</dbReference>
<comment type="caution">
    <text evidence="2">The sequence shown here is derived from an EMBL/GenBank/DDBJ whole genome shotgun (WGS) entry which is preliminary data.</text>
</comment>
<organism evidence="2 3">
    <name type="scientific">Dyadobacter chenwenxiniae</name>
    <dbReference type="NCBI Taxonomy" id="2906456"/>
    <lineage>
        <taxon>Bacteria</taxon>
        <taxon>Pseudomonadati</taxon>
        <taxon>Bacteroidota</taxon>
        <taxon>Cytophagia</taxon>
        <taxon>Cytophagales</taxon>
        <taxon>Spirosomataceae</taxon>
        <taxon>Dyadobacter</taxon>
    </lineage>
</organism>
<gene>
    <name evidence="2" type="ORF">LXM26_26880</name>
</gene>
<dbReference type="RefSeq" id="WP_234658159.1">
    <property type="nucleotide sequence ID" value="NZ_CP094997.1"/>
</dbReference>
<evidence type="ECO:0000259" key="1">
    <source>
        <dbReference type="PROSITE" id="PS51085"/>
    </source>
</evidence>
<dbReference type="PROSITE" id="PS51085">
    <property type="entry name" value="2FE2S_FER_2"/>
    <property type="match status" value="1"/>
</dbReference>
<protein>
    <submittedName>
        <fullName evidence="2">2Fe-2S iron-sulfur cluster-binding protein</fullName>
    </submittedName>
</protein>
<evidence type="ECO:0000313" key="3">
    <source>
        <dbReference type="Proteomes" id="UP001139000"/>
    </source>
</evidence>
<evidence type="ECO:0000313" key="2">
    <source>
        <dbReference type="EMBL" id="MCF0065168.1"/>
    </source>
</evidence>
<dbReference type="SUPFAM" id="SSF54292">
    <property type="entry name" value="2Fe-2S ferredoxin-like"/>
    <property type="match status" value="1"/>
</dbReference>
<proteinExistence type="predicted"/>
<feature type="domain" description="2Fe-2S ferredoxin-type" evidence="1">
    <location>
        <begin position="5"/>
        <end position="84"/>
    </location>
</feature>
<dbReference type="Gene3D" id="3.10.20.30">
    <property type="match status" value="1"/>
</dbReference>
<reference evidence="2" key="1">
    <citation type="submission" date="2021-12" db="EMBL/GenBank/DDBJ databases">
        <title>Novel species in genus Dyadobacter.</title>
        <authorList>
            <person name="Ma C."/>
        </authorList>
    </citation>
    <scope>NUCLEOTIDE SEQUENCE</scope>
    <source>
        <strain evidence="2">LJ419</strain>
    </source>
</reference>
<sequence length="85" mass="8996">MSDTIDFILVLDGKEYAVRVDKGQYISLMTLISDHLPISGFGLCSGMGGCGTCLVEIDGEPALSCGVPVNADLSDTIIVIQEARF</sequence>
<dbReference type="InterPro" id="IPR001041">
    <property type="entry name" value="2Fe-2S_ferredoxin-type"/>
</dbReference>
<dbReference type="Proteomes" id="UP001139000">
    <property type="component" value="Unassembled WGS sequence"/>
</dbReference>
<keyword evidence="3" id="KW-1185">Reference proteome</keyword>
<dbReference type="EMBL" id="JAJTTC010000010">
    <property type="protein sequence ID" value="MCF0065168.1"/>
    <property type="molecule type" value="Genomic_DNA"/>
</dbReference>
<dbReference type="InterPro" id="IPR012675">
    <property type="entry name" value="Beta-grasp_dom_sf"/>
</dbReference>
<name>A0A9X1PQG7_9BACT</name>
<dbReference type="AlphaFoldDB" id="A0A9X1PQG7"/>
<accession>A0A9X1PQG7</accession>
<dbReference type="Pfam" id="PF00111">
    <property type="entry name" value="Fer2"/>
    <property type="match status" value="1"/>
</dbReference>